<dbReference type="SUPFAM" id="SSF57903">
    <property type="entry name" value="FYVE/PHD zinc finger"/>
    <property type="match status" value="1"/>
</dbReference>
<gene>
    <name evidence="2" type="ORF">PMACD_LOCUS129</name>
</gene>
<dbReference type="CDD" id="cd15489">
    <property type="entry name" value="PHD_SF"/>
    <property type="match status" value="1"/>
</dbReference>
<dbReference type="OrthoDB" id="5989141at2759"/>
<accession>A0A821KYZ2</accession>
<dbReference type="AlphaFoldDB" id="A0A821KYZ2"/>
<protein>
    <recommendedName>
        <fullName evidence="4">Zinc finger DNA binding protein</fullName>
    </recommendedName>
</protein>
<dbReference type="Proteomes" id="UP000663880">
    <property type="component" value="Unassembled WGS sequence"/>
</dbReference>
<dbReference type="InterPro" id="IPR011011">
    <property type="entry name" value="Znf_FYVE_PHD"/>
</dbReference>
<evidence type="ECO:0000313" key="3">
    <source>
        <dbReference type="Proteomes" id="UP000663880"/>
    </source>
</evidence>
<feature type="coiled-coil region" evidence="1">
    <location>
        <begin position="128"/>
        <end position="155"/>
    </location>
</feature>
<organism evidence="2 3">
    <name type="scientific">Pieris macdunnoughi</name>
    <dbReference type="NCBI Taxonomy" id="345717"/>
    <lineage>
        <taxon>Eukaryota</taxon>
        <taxon>Metazoa</taxon>
        <taxon>Ecdysozoa</taxon>
        <taxon>Arthropoda</taxon>
        <taxon>Hexapoda</taxon>
        <taxon>Insecta</taxon>
        <taxon>Pterygota</taxon>
        <taxon>Neoptera</taxon>
        <taxon>Endopterygota</taxon>
        <taxon>Lepidoptera</taxon>
        <taxon>Glossata</taxon>
        <taxon>Ditrysia</taxon>
        <taxon>Papilionoidea</taxon>
        <taxon>Pieridae</taxon>
        <taxon>Pierinae</taxon>
        <taxon>Pieris</taxon>
    </lineage>
</organism>
<sequence>MSRCGECKEKMFGGDGAQCSSCKLIYHFHTYTNIGITEGGLRKLSDRKSTWRCPKCKTGGQQPGTATLSPLPEATLREEVKSLTARMSAFEELENEVKFMREGFSGLKTTVIEASNTIKEFGFRLLNIENRLLDIEKSKEAMKTLENRVGLLEKDRDFAEQWHRMNNAEVKGIPQSVNENLLDLVISIGSKVNYHIIKRQLNFVARTPSRDSNSPKSIIASFNNRYAKEDFVAAVRTFNKDGLLTPNILGLRGSRKIYVNTLLQKTLLF</sequence>
<comment type="caution">
    <text evidence="2">The sequence shown here is derived from an EMBL/GenBank/DDBJ whole genome shotgun (WGS) entry which is preliminary data.</text>
</comment>
<keyword evidence="3" id="KW-1185">Reference proteome</keyword>
<evidence type="ECO:0008006" key="4">
    <source>
        <dbReference type="Google" id="ProtNLM"/>
    </source>
</evidence>
<evidence type="ECO:0000313" key="2">
    <source>
        <dbReference type="EMBL" id="CAF4742687.1"/>
    </source>
</evidence>
<reference evidence="2" key="1">
    <citation type="submission" date="2021-02" db="EMBL/GenBank/DDBJ databases">
        <authorList>
            <person name="Steward A R."/>
        </authorList>
    </citation>
    <scope>NUCLEOTIDE SEQUENCE</scope>
</reference>
<proteinExistence type="predicted"/>
<name>A0A821KYZ2_9NEOP</name>
<keyword evidence="1" id="KW-0175">Coiled coil</keyword>
<evidence type="ECO:0000256" key="1">
    <source>
        <dbReference type="SAM" id="Coils"/>
    </source>
</evidence>
<dbReference type="EMBL" id="CAJOBZ010000001">
    <property type="protein sequence ID" value="CAF4742687.1"/>
    <property type="molecule type" value="Genomic_DNA"/>
</dbReference>